<reference evidence="1 2" key="1">
    <citation type="submission" date="2019-11" db="EMBL/GenBank/DDBJ databases">
        <title>Comparative genomics of hydrocarbon-degrading Desulfosarcina strains.</title>
        <authorList>
            <person name="Watanabe M."/>
            <person name="Kojima H."/>
            <person name="Fukui M."/>
        </authorList>
    </citation>
    <scope>NUCLEOTIDE SEQUENCE [LARGE SCALE GENOMIC DNA]</scope>
    <source>
        <strain evidence="1 2">PP31</strain>
    </source>
</reference>
<sequence length="366" mass="41887">MELEIKPSDSWRAFISGKADYDFIYGIRGREDYTDEVLDDYEDELEFWEAYLQGNISKQIDLKIGRQIVVWGVSDNIRVVDVINPLDQREPGITDIEDLRLPVCMTKLDYYWKRFNISGIAIHEVRFNKNPAYGSDFYPLEVSVPEDIPESNLNNTQLAFSLSGVFSGWDVAFYWADVYCTDTYLSGENHDASPLARQKHARIEMAGSAANIAIGNWLIKAELAWLDGLKFTNSPGKTYSRLDVLAGVEYAGFSDTLVALEIVNRHLFDHAKALENEPDRYEQDQVQWVVRLERDFLHENLTLTILASVYGETGNGGAFERFSAEYDITDSLKITGGLTLYQSGDLPIFRDIEDNDRFFLEFKYSF</sequence>
<dbReference type="InterPro" id="IPR010727">
    <property type="entry name" value="DUF1302"/>
</dbReference>
<dbReference type="Proteomes" id="UP000427769">
    <property type="component" value="Chromosome"/>
</dbReference>
<dbReference type="KEGG" id="dwd:DSCW_36400"/>
<gene>
    <name evidence="1" type="ORF">DSCW_36400</name>
</gene>
<name>A0A5K7Z8N8_9BACT</name>
<organism evidence="1 2">
    <name type="scientific">Desulfosarcina widdelii</name>
    <dbReference type="NCBI Taxonomy" id="947919"/>
    <lineage>
        <taxon>Bacteria</taxon>
        <taxon>Pseudomonadati</taxon>
        <taxon>Thermodesulfobacteriota</taxon>
        <taxon>Desulfobacteria</taxon>
        <taxon>Desulfobacterales</taxon>
        <taxon>Desulfosarcinaceae</taxon>
        <taxon>Desulfosarcina</taxon>
    </lineage>
</organism>
<keyword evidence="2" id="KW-1185">Reference proteome</keyword>
<dbReference type="Pfam" id="PF06980">
    <property type="entry name" value="DUF1302"/>
    <property type="match status" value="1"/>
</dbReference>
<protein>
    <submittedName>
        <fullName evidence="1">Uncharacterized protein</fullName>
    </submittedName>
</protein>
<dbReference type="AlphaFoldDB" id="A0A5K7Z8N8"/>
<evidence type="ECO:0000313" key="1">
    <source>
        <dbReference type="EMBL" id="BBO76223.1"/>
    </source>
</evidence>
<accession>A0A5K7Z8N8</accession>
<evidence type="ECO:0000313" key="2">
    <source>
        <dbReference type="Proteomes" id="UP000427769"/>
    </source>
</evidence>
<proteinExistence type="predicted"/>
<dbReference type="EMBL" id="AP021875">
    <property type="protein sequence ID" value="BBO76223.1"/>
    <property type="molecule type" value="Genomic_DNA"/>
</dbReference>